<dbReference type="EMBL" id="JSAB01000102">
    <property type="protein sequence ID" value="RNF30590.1"/>
    <property type="molecule type" value="Genomic_DNA"/>
</dbReference>
<evidence type="ECO:0000313" key="3">
    <source>
        <dbReference type="EMBL" id="RNF30590.1"/>
    </source>
</evidence>
<proteinExistence type="predicted"/>
<dbReference type="AlphaFoldDB" id="A0A422QKQ4"/>
<feature type="coiled-coil region" evidence="1">
    <location>
        <begin position="181"/>
        <end position="215"/>
    </location>
</feature>
<protein>
    <submittedName>
        <fullName evidence="3">Uncharacterized protein</fullName>
    </submittedName>
</protein>
<reference evidence="3" key="1">
    <citation type="submission" date="2014-10" db="EMBL/GenBank/DDBJ databases">
        <title>Massilia sp. genome.</title>
        <authorList>
            <person name="Xu B."/>
            <person name="Dai L."/>
            <person name="Huang Z."/>
        </authorList>
    </citation>
    <scope>NUCLEOTIDE SEQUENCE [LARGE SCALE GENOMIC DNA]</scope>
    <source>
        <strain evidence="3">CFS-1</strain>
    </source>
</reference>
<keyword evidence="4" id="KW-1185">Reference proteome</keyword>
<evidence type="ECO:0000256" key="1">
    <source>
        <dbReference type="SAM" id="Coils"/>
    </source>
</evidence>
<comment type="caution">
    <text evidence="3">The sequence shown here is derived from an EMBL/GenBank/DDBJ whole genome shotgun (WGS) entry which is preliminary data.</text>
</comment>
<feature type="chain" id="PRO_5019366948" evidence="2">
    <location>
        <begin position="20"/>
        <end position="280"/>
    </location>
</feature>
<keyword evidence="1" id="KW-0175">Coiled coil</keyword>
<accession>A0A422QKQ4</accession>
<dbReference type="RefSeq" id="WP_123069707.1">
    <property type="nucleotide sequence ID" value="NZ_JSAB01000102.1"/>
</dbReference>
<name>A0A422QKQ4_9BURK</name>
<evidence type="ECO:0000313" key="4">
    <source>
        <dbReference type="Proteomes" id="UP000283254"/>
    </source>
</evidence>
<gene>
    <name evidence="3" type="ORF">NM04_11705</name>
</gene>
<dbReference type="OrthoDB" id="9794377at2"/>
<keyword evidence="2" id="KW-0732">Signal</keyword>
<sequence length="280" mass="31074">MLQKACACLVLAFPLAAMAQQPSPEPKRAITFLTEADETAMRKDEAAGEAQRMRSFQNYPVGKVFWFKPSRSQTRYFYQRMKPMPSGAYQLDGKITPTVTASFKVLELVDYGMKTPGYYGYRIEFEDGTPAFIEGAALGYYSSRQPIGGDRPALTDKHADAASPINAKLFTKDPDQLEQESAASTAALAKLKRELDEIDRKNDELLAASARAQEDAAARESRRRGGVRIGMTTKQVRASNWGKPESVNRTTSAAGIHEQWVYGDGNYLYFENGVLTTIQN</sequence>
<organism evidence="3 4">
    <name type="scientific">Massilia aurea</name>
    <dbReference type="NCBI Taxonomy" id="373040"/>
    <lineage>
        <taxon>Bacteria</taxon>
        <taxon>Pseudomonadati</taxon>
        <taxon>Pseudomonadota</taxon>
        <taxon>Betaproteobacteria</taxon>
        <taxon>Burkholderiales</taxon>
        <taxon>Oxalobacteraceae</taxon>
        <taxon>Telluria group</taxon>
        <taxon>Massilia</taxon>
    </lineage>
</organism>
<evidence type="ECO:0000256" key="2">
    <source>
        <dbReference type="SAM" id="SignalP"/>
    </source>
</evidence>
<feature type="signal peptide" evidence="2">
    <location>
        <begin position="1"/>
        <end position="19"/>
    </location>
</feature>
<dbReference type="Proteomes" id="UP000283254">
    <property type="component" value="Unassembled WGS sequence"/>
</dbReference>